<evidence type="ECO:0000256" key="1">
    <source>
        <dbReference type="SAM" id="SignalP"/>
    </source>
</evidence>
<organism evidence="2 3">
    <name type="scientific">Synchytrium microbalum</name>
    <dbReference type="NCBI Taxonomy" id="1806994"/>
    <lineage>
        <taxon>Eukaryota</taxon>
        <taxon>Fungi</taxon>
        <taxon>Fungi incertae sedis</taxon>
        <taxon>Chytridiomycota</taxon>
        <taxon>Chytridiomycota incertae sedis</taxon>
        <taxon>Chytridiomycetes</taxon>
        <taxon>Synchytriales</taxon>
        <taxon>Synchytriaceae</taxon>
        <taxon>Synchytrium</taxon>
    </lineage>
</organism>
<dbReference type="EMBL" id="QEAO01000078">
    <property type="protein sequence ID" value="TPX30283.1"/>
    <property type="molecule type" value="Genomic_DNA"/>
</dbReference>
<reference evidence="2 3" key="1">
    <citation type="journal article" date="2019" name="Sci. Rep.">
        <title>Comparative genomics of chytrid fungi reveal insights into the obligate biotrophic and pathogenic lifestyle of Synchytrium endobioticum.</title>
        <authorList>
            <person name="van de Vossenberg B.T.L.H."/>
            <person name="Warris S."/>
            <person name="Nguyen H.D.T."/>
            <person name="van Gent-Pelzer M.P.E."/>
            <person name="Joly D.L."/>
            <person name="van de Geest H.C."/>
            <person name="Bonants P.J.M."/>
            <person name="Smith D.S."/>
            <person name="Levesque C.A."/>
            <person name="van der Lee T.A.J."/>
        </authorList>
    </citation>
    <scope>NUCLEOTIDE SEQUENCE [LARGE SCALE GENOMIC DNA]</scope>
    <source>
        <strain evidence="2 3">JEL517</strain>
    </source>
</reference>
<feature type="signal peptide" evidence="1">
    <location>
        <begin position="1"/>
        <end position="20"/>
    </location>
</feature>
<comment type="caution">
    <text evidence="2">The sequence shown here is derived from an EMBL/GenBank/DDBJ whole genome shotgun (WGS) entry which is preliminary data.</text>
</comment>
<evidence type="ECO:0000313" key="2">
    <source>
        <dbReference type="EMBL" id="TPX30283.1"/>
    </source>
</evidence>
<proteinExistence type="predicted"/>
<dbReference type="OrthoDB" id="2399191at2759"/>
<dbReference type="AlphaFoldDB" id="A0A507BYD5"/>
<dbReference type="GeneID" id="42007347"/>
<evidence type="ECO:0000313" key="3">
    <source>
        <dbReference type="Proteomes" id="UP000319731"/>
    </source>
</evidence>
<name>A0A507BYD5_9FUNG</name>
<gene>
    <name evidence="2" type="ORF">SmJEL517_g06124</name>
</gene>
<protein>
    <submittedName>
        <fullName evidence="2">Uncharacterized protein</fullName>
    </submittedName>
</protein>
<dbReference type="RefSeq" id="XP_031021974.1">
    <property type="nucleotide sequence ID" value="XM_031172050.1"/>
</dbReference>
<feature type="chain" id="PRO_5021398176" evidence="1">
    <location>
        <begin position="21"/>
        <end position="381"/>
    </location>
</feature>
<sequence length="381" mass="40679">MVLFVEMIFLPLLWVAHTGGQCILTIPDDPLTAVGLATPYVLSGCSMVPDTSTFAQAAVITPSFEILAYNPLVIQSGTVPLETPVIPEIPCGSVVAIWFGSNAANVTLVDRHQGQTLHLAQCVQGFGQFAYCHAAPFFERAFYGGLWGHLQVPDLGVGLDSRPCPTTRDFRLVDQDQSDNLPTTYLLEGNQTAQDTTANRAKHPNATILNNGSDNLLLDAFVAPALNCSTWKVTDLADPCGPKINALPLNEIMAAVRQTDPVALVPSGDPMVSAGGLPKLNLYRVGVFQPLTLLASTGDYCGHLVNTGLTGLVTAQSYLTAFVNNPGGPAVPNLYEFLLVRWQQSYENLGCAGYLNLTNPVTIAPGGNISVALPLQQTRVY</sequence>
<keyword evidence="3" id="KW-1185">Reference proteome</keyword>
<keyword evidence="1" id="KW-0732">Signal</keyword>
<accession>A0A507BYD5</accession>
<dbReference type="Proteomes" id="UP000319731">
    <property type="component" value="Unassembled WGS sequence"/>
</dbReference>